<keyword evidence="1" id="KW-0808">Transferase</keyword>
<keyword evidence="3" id="KW-0418">Kinase</keyword>
<gene>
    <name evidence="9" type="ORF">NYM_LOCUS23465</name>
</gene>
<name>A0A5K1F0V6_9MAGN</name>
<sequence length="375" mass="41147">MAEMKRRMGREEWVKGRTVGRGAFGTVNLATSCESSSFIDRHHPFPSLFAVKSAISASSSSLQNEAFILSQIPHSPRIIRCFGGEWMLGSSNHGAFNLFLEYVSGGSLSDLCRRSGKLDELTVRRYARGILEGLSHVHRLGFVHCDIKPSNVLLDPVSGVKIADFGLAKRVGERAPRETTIQGTPMYMSPEVAAGDQPAPASDVWSLGCTVIELVTGKPPWDVPGRGRSNVVQLLYRIGVSKESPEIPAGLTEQGKDFLGRCFEKDPRRRWTAEMLLHHEFVCSSGGAEVPSAATEVPEQFRSPKGALDSLWWSSSSQSSSSPLSESSIPQTIGHRPADSPASRIQQVATRHEPDWLRSGCEKWVQVREVRNPVN</sequence>
<dbReference type="PANTHER" id="PTHR48011:SF18">
    <property type="entry name" value="MITOGEN-ACTIVATED PROTEIN KINASE KINASE KINASE 19-RELATED"/>
    <property type="match status" value="1"/>
</dbReference>
<dbReference type="GO" id="GO:0004674">
    <property type="term" value="F:protein serine/threonine kinase activity"/>
    <property type="evidence" value="ECO:0007669"/>
    <property type="project" value="UniProtKB-KW"/>
</dbReference>
<keyword evidence="4 5" id="KW-0067">ATP-binding</keyword>
<dbReference type="AlphaFoldDB" id="A0A5K1F0V6"/>
<evidence type="ECO:0000256" key="7">
    <source>
        <dbReference type="SAM" id="MobiDB-lite"/>
    </source>
</evidence>
<dbReference type="Gramene" id="NC7G0246590.1">
    <property type="protein sequence ID" value="NC7G0246590.1:cds"/>
    <property type="gene ID" value="NC7G0246590"/>
</dbReference>
<feature type="region of interest" description="Disordered" evidence="7">
    <location>
        <begin position="312"/>
        <end position="352"/>
    </location>
</feature>
<keyword evidence="2 5" id="KW-0547">Nucleotide-binding</keyword>
<accession>A0A5K1F0V6</accession>
<dbReference type="OMA" id="RIHSKGF"/>
<dbReference type="PROSITE" id="PS00107">
    <property type="entry name" value="PROTEIN_KINASE_ATP"/>
    <property type="match status" value="1"/>
</dbReference>
<feature type="binding site" evidence="5">
    <location>
        <position position="52"/>
    </location>
    <ligand>
        <name>ATP</name>
        <dbReference type="ChEBI" id="CHEBI:30616"/>
    </ligand>
</feature>
<evidence type="ECO:0000313" key="9">
    <source>
        <dbReference type="EMBL" id="VVW58193.1"/>
    </source>
</evidence>
<dbReference type="EMBL" id="LR721785">
    <property type="protein sequence ID" value="VVW58193.1"/>
    <property type="molecule type" value="Genomic_DNA"/>
</dbReference>
<feature type="compositionally biased region" description="Low complexity" evidence="7">
    <location>
        <begin position="312"/>
        <end position="328"/>
    </location>
</feature>
<evidence type="ECO:0000259" key="8">
    <source>
        <dbReference type="PROSITE" id="PS50011"/>
    </source>
</evidence>
<feature type="domain" description="Protein kinase" evidence="8">
    <location>
        <begin position="13"/>
        <end position="282"/>
    </location>
</feature>
<dbReference type="InterPro" id="IPR000719">
    <property type="entry name" value="Prot_kinase_dom"/>
</dbReference>
<dbReference type="InterPro" id="IPR008271">
    <property type="entry name" value="Ser/Thr_kinase_AS"/>
</dbReference>
<dbReference type="PROSITE" id="PS51257">
    <property type="entry name" value="PROKAR_LIPOPROTEIN"/>
    <property type="match status" value="1"/>
</dbReference>
<dbReference type="PROSITE" id="PS50011">
    <property type="entry name" value="PROTEIN_KINASE_DOM"/>
    <property type="match status" value="1"/>
</dbReference>
<dbReference type="InterPro" id="IPR011009">
    <property type="entry name" value="Kinase-like_dom_sf"/>
</dbReference>
<proteinExistence type="inferred from homology"/>
<dbReference type="Gene3D" id="1.10.510.10">
    <property type="entry name" value="Transferase(Phosphotransferase) domain 1"/>
    <property type="match status" value="1"/>
</dbReference>
<dbReference type="PROSITE" id="PS00108">
    <property type="entry name" value="PROTEIN_KINASE_ST"/>
    <property type="match status" value="1"/>
</dbReference>
<dbReference type="SUPFAM" id="SSF56112">
    <property type="entry name" value="Protein kinase-like (PK-like)"/>
    <property type="match status" value="1"/>
</dbReference>
<dbReference type="Pfam" id="PF00069">
    <property type="entry name" value="Pkinase"/>
    <property type="match status" value="1"/>
</dbReference>
<dbReference type="PANTHER" id="PTHR48011">
    <property type="entry name" value="CCR4-NOT TRANSCRIPTIONAL COMPLEX SUBUNIT CAF120-RELATED"/>
    <property type="match status" value="1"/>
</dbReference>
<evidence type="ECO:0000256" key="1">
    <source>
        <dbReference type="ARBA" id="ARBA00022679"/>
    </source>
</evidence>
<dbReference type="GO" id="GO:0007165">
    <property type="term" value="P:signal transduction"/>
    <property type="evidence" value="ECO:0007669"/>
    <property type="project" value="TreeGrafter"/>
</dbReference>
<organism evidence="9">
    <name type="scientific">Nymphaea colorata</name>
    <name type="common">pocket water lily</name>
    <dbReference type="NCBI Taxonomy" id="210225"/>
    <lineage>
        <taxon>Eukaryota</taxon>
        <taxon>Viridiplantae</taxon>
        <taxon>Streptophyta</taxon>
        <taxon>Embryophyta</taxon>
        <taxon>Tracheophyta</taxon>
        <taxon>Spermatophyta</taxon>
        <taxon>Magnoliopsida</taxon>
        <taxon>Nymphaeales</taxon>
        <taxon>Nymphaeaceae</taxon>
        <taxon>Nymphaea</taxon>
    </lineage>
</organism>
<evidence type="ECO:0000256" key="2">
    <source>
        <dbReference type="ARBA" id="ARBA00022741"/>
    </source>
</evidence>
<dbReference type="CDD" id="cd06606">
    <property type="entry name" value="STKc_MAPKKK"/>
    <property type="match status" value="1"/>
</dbReference>
<evidence type="ECO:0000256" key="3">
    <source>
        <dbReference type="ARBA" id="ARBA00022777"/>
    </source>
</evidence>
<dbReference type="InterPro" id="IPR017441">
    <property type="entry name" value="Protein_kinase_ATP_BS"/>
</dbReference>
<dbReference type="InterPro" id="IPR052751">
    <property type="entry name" value="Plant_MAPKKK"/>
</dbReference>
<keyword evidence="6" id="KW-0723">Serine/threonine-protein kinase</keyword>
<protein>
    <recommendedName>
        <fullName evidence="8">Protein kinase domain-containing protein</fullName>
    </recommendedName>
</protein>
<dbReference type="GO" id="GO:0005524">
    <property type="term" value="F:ATP binding"/>
    <property type="evidence" value="ECO:0007669"/>
    <property type="project" value="UniProtKB-UniRule"/>
</dbReference>
<evidence type="ECO:0000256" key="6">
    <source>
        <dbReference type="RuleBase" id="RU000304"/>
    </source>
</evidence>
<reference evidence="9" key="1">
    <citation type="submission" date="2019-09" db="EMBL/GenBank/DDBJ databases">
        <authorList>
            <person name="Zhang L."/>
        </authorList>
    </citation>
    <scope>NUCLEOTIDE SEQUENCE</scope>
</reference>
<comment type="similarity">
    <text evidence="6">Belongs to the protein kinase superfamily.</text>
</comment>
<dbReference type="OrthoDB" id="8693905at2759"/>
<dbReference type="SMART" id="SM00220">
    <property type="entry name" value="S_TKc"/>
    <property type="match status" value="1"/>
</dbReference>
<evidence type="ECO:0000256" key="5">
    <source>
        <dbReference type="PROSITE-ProRule" id="PRU10141"/>
    </source>
</evidence>
<evidence type="ECO:0000256" key="4">
    <source>
        <dbReference type="ARBA" id="ARBA00022840"/>
    </source>
</evidence>